<evidence type="ECO:0000313" key="3">
    <source>
        <dbReference type="EMBL" id="CAB5156381.1"/>
    </source>
</evidence>
<protein>
    <submittedName>
        <fullName evidence="1">Unannotated protein</fullName>
    </submittedName>
</protein>
<dbReference type="EMBL" id="CAFAAN010000014">
    <property type="protein sequence ID" value="CAB4810674.1"/>
    <property type="molecule type" value="Genomic_DNA"/>
</dbReference>
<accession>A0A6J6R4C5</accession>
<evidence type="ECO:0000313" key="2">
    <source>
        <dbReference type="EMBL" id="CAB4810674.1"/>
    </source>
</evidence>
<reference evidence="1" key="1">
    <citation type="submission" date="2020-05" db="EMBL/GenBank/DDBJ databases">
        <authorList>
            <person name="Chiriac C."/>
            <person name="Salcher M."/>
            <person name="Ghai R."/>
            <person name="Kavagutti S V."/>
        </authorList>
    </citation>
    <scope>NUCLEOTIDE SEQUENCE</scope>
</reference>
<dbReference type="Pfam" id="PF05258">
    <property type="entry name" value="DciA"/>
    <property type="match status" value="1"/>
</dbReference>
<dbReference type="EMBL" id="CAEZYE010000058">
    <property type="protein sequence ID" value="CAB4716075.1"/>
    <property type="molecule type" value="Genomic_DNA"/>
</dbReference>
<dbReference type="PANTHER" id="PTHR36456">
    <property type="entry name" value="UPF0232 PROTEIN SCO3875"/>
    <property type="match status" value="1"/>
</dbReference>
<dbReference type="InterPro" id="IPR007922">
    <property type="entry name" value="DciA-like"/>
</dbReference>
<sequence length="152" mass="16375">MTKRDLALDLFKTFKSGVTRKKSKPAPTQRPPQVGDPELIGEVLSGLISEREWNSGLAEGNLFVTWASIVGQDIAQHATPISIFEGTLTVQSSSTAWATQLGLVSAELLATIQNDPSGATIKKLVFTGPNGPTWKKGIRTIRNARGPRDTYG</sequence>
<organism evidence="1">
    <name type="scientific">freshwater metagenome</name>
    <dbReference type="NCBI Taxonomy" id="449393"/>
    <lineage>
        <taxon>unclassified sequences</taxon>
        <taxon>metagenomes</taxon>
        <taxon>ecological metagenomes</taxon>
    </lineage>
</organism>
<name>A0A6J6R4C5_9ZZZZ</name>
<dbReference type="EMBL" id="CAFBRZ010000058">
    <property type="protein sequence ID" value="CAB5156381.1"/>
    <property type="molecule type" value="Genomic_DNA"/>
</dbReference>
<evidence type="ECO:0000313" key="1">
    <source>
        <dbReference type="EMBL" id="CAB4716075.1"/>
    </source>
</evidence>
<dbReference type="PANTHER" id="PTHR36456:SF1">
    <property type="entry name" value="UPF0232 PROTEIN SCO3875"/>
    <property type="match status" value="1"/>
</dbReference>
<dbReference type="AlphaFoldDB" id="A0A6J6R4C5"/>
<proteinExistence type="predicted"/>
<gene>
    <name evidence="1" type="ORF">UFOPK2655_01027</name>
    <name evidence="2" type="ORF">UFOPK3027_01299</name>
    <name evidence="3" type="ORF">UFOPK4444_00996</name>
</gene>